<sequence>MKKIEKTEAEWKAQLSDLEYKVLREASTERPFTGAYCDNETEGTYLCNACKTPLFDSTNKYHSGCGWPSFWGELETANIIHKADHSHGMTRVELVCSACDSHLGHIFKDGPPPTGVRYCINSVSLEFVTKQK</sequence>
<dbReference type="InterPro" id="IPR002579">
    <property type="entry name" value="Met_Sox_Rdtase_MsrB_dom"/>
</dbReference>
<keyword evidence="4 6" id="KW-0560">Oxidoreductase</keyword>
<keyword evidence="3 6" id="KW-0862">Zinc</keyword>
<protein>
    <recommendedName>
        <fullName evidence="6">Peptide methionine sulfoxide reductase MsrB</fullName>
        <ecNumber evidence="6">1.8.4.12</ecNumber>
    </recommendedName>
    <alternativeName>
        <fullName evidence="6">Peptide-methionine (R)-S-oxide reductase</fullName>
    </alternativeName>
</protein>
<feature type="binding site" evidence="6">
    <location>
        <position position="99"/>
    </location>
    <ligand>
        <name>Zn(2+)</name>
        <dbReference type="ChEBI" id="CHEBI:29105"/>
    </ligand>
</feature>
<evidence type="ECO:0000256" key="1">
    <source>
        <dbReference type="ARBA" id="ARBA00007174"/>
    </source>
</evidence>
<evidence type="ECO:0000256" key="3">
    <source>
        <dbReference type="ARBA" id="ARBA00022833"/>
    </source>
</evidence>
<evidence type="ECO:0000256" key="4">
    <source>
        <dbReference type="ARBA" id="ARBA00023002"/>
    </source>
</evidence>
<dbReference type="PANTHER" id="PTHR10173:SF52">
    <property type="entry name" value="METHIONINE-R-SULFOXIDE REDUCTASE B1"/>
    <property type="match status" value="1"/>
</dbReference>
<evidence type="ECO:0000313" key="8">
    <source>
        <dbReference type="EMBL" id="CAA6827564.1"/>
    </source>
</evidence>
<evidence type="ECO:0000259" key="7">
    <source>
        <dbReference type="PROSITE" id="PS51790"/>
    </source>
</evidence>
<dbReference type="EMBL" id="CACVAQ010000403">
    <property type="protein sequence ID" value="CAA6827564.1"/>
    <property type="molecule type" value="Genomic_DNA"/>
</dbReference>
<feature type="domain" description="MsrB" evidence="7">
    <location>
        <begin position="8"/>
        <end position="130"/>
    </location>
</feature>
<evidence type="ECO:0000256" key="2">
    <source>
        <dbReference type="ARBA" id="ARBA00022723"/>
    </source>
</evidence>
<dbReference type="HAMAP" id="MF_01400">
    <property type="entry name" value="MsrB"/>
    <property type="match status" value="1"/>
</dbReference>
<comment type="catalytic activity">
    <reaction evidence="5 6">
        <text>L-methionyl-[protein] + [thioredoxin]-disulfide + H2O = L-methionyl-(R)-S-oxide-[protein] + [thioredoxin]-dithiol</text>
        <dbReference type="Rhea" id="RHEA:24164"/>
        <dbReference type="Rhea" id="RHEA-COMP:10698"/>
        <dbReference type="Rhea" id="RHEA-COMP:10700"/>
        <dbReference type="Rhea" id="RHEA-COMP:12313"/>
        <dbReference type="Rhea" id="RHEA-COMP:12314"/>
        <dbReference type="ChEBI" id="CHEBI:15377"/>
        <dbReference type="ChEBI" id="CHEBI:16044"/>
        <dbReference type="ChEBI" id="CHEBI:29950"/>
        <dbReference type="ChEBI" id="CHEBI:45764"/>
        <dbReference type="ChEBI" id="CHEBI:50058"/>
        <dbReference type="EC" id="1.8.4.12"/>
    </reaction>
</comment>
<dbReference type="GO" id="GO:0006979">
    <property type="term" value="P:response to oxidative stress"/>
    <property type="evidence" value="ECO:0007669"/>
    <property type="project" value="InterPro"/>
</dbReference>
<gene>
    <name evidence="6" type="primary">msrB</name>
    <name evidence="8" type="ORF">HELGO_WM21619</name>
</gene>
<dbReference type="Pfam" id="PF01641">
    <property type="entry name" value="SelR"/>
    <property type="match status" value="1"/>
</dbReference>
<name>A0A6S6UDJ8_9BACT</name>
<evidence type="ECO:0000256" key="5">
    <source>
        <dbReference type="ARBA" id="ARBA00048488"/>
    </source>
</evidence>
<evidence type="ECO:0000256" key="6">
    <source>
        <dbReference type="HAMAP-Rule" id="MF_01400"/>
    </source>
</evidence>
<dbReference type="Gene3D" id="2.170.150.20">
    <property type="entry name" value="Peptide methionine sulfoxide reductase"/>
    <property type="match status" value="1"/>
</dbReference>
<dbReference type="PANTHER" id="PTHR10173">
    <property type="entry name" value="METHIONINE SULFOXIDE REDUCTASE"/>
    <property type="match status" value="1"/>
</dbReference>
<dbReference type="EC" id="1.8.4.12" evidence="6"/>
<accession>A0A6S6UDJ8</accession>
<dbReference type="GO" id="GO:0005737">
    <property type="term" value="C:cytoplasm"/>
    <property type="evidence" value="ECO:0007669"/>
    <property type="project" value="TreeGrafter"/>
</dbReference>
<dbReference type="NCBIfam" id="TIGR00357">
    <property type="entry name" value="peptide-methionine (R)-S-oxide reductase MsrB"/>
    <property type="match status" value="1"/>
</dbReference>
<dbReference type="GO" id="GO:0033743">
    <property type="term" value="F:peptide-methionine (R)-S-oxide reductase activity"/>
    <property type="evidence" value="ECO:0007669"/>
    <property type="project" value="UniProtKB-UniRule"/>
</dbReference>
<reference evidence="8" key="1">
    <citation type="submission" date="2020-01" db="EMBL/GenBank/DDBJ databases">
        <authorList>
            <person name="Meier V. D."/>
            <person name="Meier V D."/>
        </authorList>
    </citation>
    <scope>NUCLEOTIDE SEQUENCE</scope>
    <source>
        <strain evidence="8">HLG_WM_MAG_10</strain>
    </source>
</reference>
<comment type="cofactor">
    <cofactor evidence="6">
        <name>Zn(2+)</name>
        <dbReference type="ChEBI" id="CHEBI:29105"/>
    </cofactor>
    <text evidence="6">Binds 1 zinc ion per subunit. The zinc ion is important for the structural integrity of the protein.</text>
</comment>
<dbReference type="InterPro" id="IPR011057">
    <property type="entry name" value="Mss4-like_sf"/>
</dbReference>
<dbReference type="GO" id="GO:0030091">
    <property type="term" value="P:protein repair"/>
    <property type="evidence" value="ECO:0007669"/>
    <property type="project" value="InterPro"/>
</dbReference>
<keyword evidence="2 6" id="KW-0479">Metal-binding</keyword>
<comment type="similarity">
    <text evidence="1 6">Belongs to the MsrB Met sulfoxide reductase family.</text>
</comment>
<dbReference type="SUPFAM" id="SSF51316">
    <property type="entry name" value="Mss4-like"/>
    <property type="match status" value="1"/>
</dbReference>
<dbReference type="PROSITE" id="PS51790">
    <property type="entry name" value="MSRB"/>
    <property type="match status" value="1"/>
</dbReference>
<dbReference type="FunFam" id="2.170.150.20:FF:000001">
    <property type="entry name" value="Peptide methionine sulfoxide reductase MsrB"/>
    <property type="match status" value="1"/>
</dbReference>
<proteinExistence type="inferred from homology"/>
<feature type="binding site" evidence="6">
    <location>
        <position position="96"/>
    </location>
    <ligand>
        <name>Zn(2+)</name>
        <dbReference type="ChEBI" id="CHEBI:29105"/>
    </ligand>
</feature>
<feature type="binding site" evidence="6">
    <location>
        <position position="50"/>
    </location>
    <ligand>
        <name>Zn(2+)</name>
        <dbReference type="ChEBI" id="CHEBI:29105"/>
    </ligand>
</feature>
<dbReference type="InterPro" id="IPR028427">
    <property type="entry name" value="Met_Sox_Rdtase_MsrB"/>
</dbReference>
<dbReference type="AlphaFoldDB" id="A0A6S6UDJ8"/>
<dbReference type="GO" id="GO:0008270">
    <property type="term" value="F:zinc ion binding"/>
    <property type="evidence" value="ECO:0007669"/>
    <property type="project" value="UniProtKB-UniRule"/>
</dbReference>
<feature type="binding site" evidence="6">
    <location>
        <position position="47"/>
    </location>
    <ligand>
        <name>Zn(2+)</name>
        <dbReference type="ChEBI" id="CHEBI:29105"/>
    </ligand>
</feature>
<organism evidence="8">
    <name type="scientific">uncultured Aureispira sp</name>
    <dbReference type="NCBI Taxonomy" id="1331704"/>
    <lineage>
        <taxon>Bacteria</taxon>
        <taxon>Pseudomonadati</taxon>
        <taxon>Bacteroidota</taxon>
        <taxon>Saprospiria</taxon>
        <taxon>Saprospirales</taxon>
        <taxon>Saprospiraceae</taxon>
        <taxon>Aureispira</taxon>
        <taxon>environmental samples</taxon>
    </lineage>
</organism>
<feature type="active site" description="Nucleophile" evidence="6">
    <location>
        <position position="119"/>
    </location>
</feature>